<reference evidence="2" key="1">
    <citation type="submission" date="2016-07" db="EMBL/GenBank/DDBJ databases">
        <authorList>
            <person name="Bretaudeau A."/>
        </authorList>
    </citation>
    <scope>NUCLEOTIDE SEQUENCE</scope>
    <source>
        <strain evidence="2">Rice</strain>
        <tissue evidence="2">Whole body</tissue>
    </source>
</reference>
<organism evidence="2">
    <name type="scientific">Spodoptera frugiperda</name>
    <name type="common">Fall armyworm</name>
    <dbReference type="NCBI Taxonomy" id="7108"/>
    <lineage>
        <taxon>Eukaryota</taxon>
        <taxon>Metazoa</taxon>
        <taxon>Ecdysozoa</taxon>
        <taxon>Arthropoda</taxon>
        <taxon>Hexapoda</taxon>
        <taxon>Insecta</taxon>
        <taxon>Pterygota</taxon>
        <taxon>Neoptera</taxon>
        <taxon>Endopterygota</taxon>
        <taxon>Lepidoptera</taxon>
        <taxon>Glossata</taxon>
        <taxon>Ditrysia</taxon>
        <taxon>Noctuoidea</taxon>
        <taxon>Noctuidae</taxon>
        <taxon>Amphipyrinae</taxon>
        <taxon>Spodoptera</taxon>
    </lineage>
</organism>
<keyword evidence="1" id="KW-0812">Transmembrane</keyword>
<feature type="transmembrane region" description="Helical" evidence="1">
    <location>
        <begin position="63"/>
        <end position="82"/>
    </location>
</feature>
<name>A0A2H1VMX2_SPOFR</name>
<dbReference type="AlphaFoldDB" id="A0A2H1VMX2"/>
<gene>
    <name evidence="2" type="ORF">SFRICE_006530</name>
</gene>
<dbReference type="EMBL" id="ODYU01003427">
    <property type="protein sequence ID" value="SOQ42179.1"/>
    <property type="molecule type" value="Genomic_DNA"/>
</dbReference>
<keyword evidence="1" id="KW-1133">Transmembrane helix</keyword>
<proteinExistence type="predicted"/>
<keyword evidence="1" id="KW-0472">Membrane</keyword>
<evidence type="ECO:0000313" key="2">
    <source>
        <dbReference type="EMBL" id="SOQ42179.1"/>
    </source>
</evidence>
<evidence type="ECO:0000256" key="1">
    <source>
        <dbReference type="SAM" id="Phobius"/>
    </source>
</evidence>
<accession>A0A2H1VMX2</accession>
<protein>
    <submittedName>
        <fullName evidence="2">SFRICE_006530</fullName>
    </submittedName>
</protein>
<sequence>MLSKFIRTTYKSNLGLLLTRKVIPKILNVRYADMIPPTQYDVPFPRRLTFGCLIRDNWEITPLLLSTSVALAMMFYSIVYAFQNKVDTVYTSRSRENISRTMDLRNPTIHKIIIINQKYPPWPEMQSVLDKMRMAEKRALMRLQTCAHP</sequence>